<dbReference type="InterPro" id="IPR003010">
    <property type="entry name" value="C-N_Hydrolase"/>
</dbReference>
<dbReference type="Proteomes" id="UP000267096">
    <property type="component" value="Unassembled WGS sequence"/>
</dbReference>
<dbReference type="WBParaSite" id="ASIM_0002062801-mRNA-1">
    <property type="protein sequence ID" value="ASIM_0002062801-mRNA-1"/>
    <property type="gene ID" value="ASIM_0002062801"/>
</dbReference>
<dbReference type="GO" id="GO:0003824">
    <property type="term" value="F:catalytic activity"/>
    <property type="evidence" value="ECO:0007669"/>
    <property type="project" value="InterPro"/>
</dbReference>
<dbReference type="Pfam" id="PF00795">
    <property type="entry name" value="CN_hydrolase"/>
    <property type="match status" value="1"/>
</dbReference>
<dbReference type="EMBL" id="UYRR01038473">
    <property type="protein sequence ID" value="VDK73676.1"/>
    <property type="molecule type" value="Genomic_DNA"/>
</dbReference>
<evidence type="ECO:0000313" key="4">
    <source>
        <dbReference type="Proteomes" id="UP000267096"/>
    </source>
</evidence>
<dbReference type="OrthoDB" id="10250282at2759"/>
<evidence type="ECO:0000313" key="5">
    <source>
        <dbReference type="WBParaSite" id="ASIM_0002062801-mRNA-1"/>
    </source>
</evidence>
<sequence>MGSHSQKTIVKVAIVQAGTVLFDNKKTLQKLRDYARQAAESGADLVLFPEAFIGGYLKGLTFGVRMGTRSEEGRDEFRRYWECAIQEDGPESKQLAAIADEFNIYLVTGVIERIGSTLYCSIRVNTFGRQTSPKLH</sequence>
<proteinExistence type="inferred from homology"/>
<dbReference type="PROSITE" id="PS50263">
    <property type="entry name" value="CN_HYDROLASE"/>
    <property type="match status" value="1"/>
</dbReference>
<evidence type="ECO:0000259" key="2">
    <source>
        <dbReference type="PROSITE" id="PS50263"/>
    </source>
</evidence>
<reference evidence="5" key="1">
    <citation type="submission" date="2017-02" db="UniProtKB">
        <authorList>
            <consortium name="WormBaseParasite"/>
        </authorList>
    </citation>
    <scope>IDENTIFICATION</scope>
</reference>
<dbReference type="AlphaFoldDB" id="A0A0M3KI13"/>
<feature type="domain" description="CN hydrolase" evidence="2">
    <location>
        <begin position="10"/>
        <end position="136"/>
    </location>
</feature>
<dbReference type="SUPFAM" id="SSF56317">
    <property type="entry name" value="Carbon-nitrogen hydrolase"/>
    <property type="match status" value="1"/>
</dbReference>
<name>A0A0M3KI13_ANISI</name>
<evidence type="ECO:0000256" key="1">
    <source>
        <dbReference type="ARBA" id="ARBA00008129"/>
    </source>
</evidence>
<dbReference type="Gene3D" id="3.60.110.10">
    <property type="entry name" value="Carbon-nitrogen hydrolase"/>
    <property type="match status" value="1"/>
</dbReference>
<dbReference type="PANTHER" id="PTHR46044">
    <property type="entry name" value="NITRILASE"/>
    <property type="match status" value="1"/>
</dbReference>
<dbReference type="InterPro" id="IPR036526">
    <property type="entry name" value="C-N_Hydrolase_sf"/>
</dbReference>
<comment type="similarity">
    <text evidence="1">Belongs to the carbon-nitrogen hydrolase superfamily. Nitrilase family.</text>
</comment>
<dbReference type="PANTHER" id="PTHR46044:SF1">
    <property type="entry name" value="CN HYDROLASE DOMAIN-CONTAINING PROTEIN"/>
    <property type="match status" value="1"/>
</dbReference>
<evidence type="ECO:0000313" key="3">
    <source>
        <dbReference type="EMBL" id="VDK73676.1"/>
    </source>
</evidence>
<organism evidence="5">
    <name type="scientific">Anisakis simplex</name>
    <name type="common">Herring worm</name>
    <dbReference type="NCBI Taxonomy" id="6269"/>
    <lineage>
        <taxon>Eukaryota</taxon>
        <taxon>Metazoa</taxon>
        <taxon>Ecdysozoa</taxon>
        <taxon>Nematoda</taxon>
        <taxon>Chromadorea</taxon>
        <taxon>Rhabditida</taxon>
        <taxon>Spirurina</taxon>
        <taxon>Ascaridomorpha</taxon>
        <taxon>Ascaridoidea</taxon>
        <taxon>Anisakidae</taxon>
        <taxon>Anisakis</taxon>
        <taxon>Anisakis simplex complex</taxon>
    </lineage>
</organism>
<keyword evidence="4" id="KW-1185">Reference proteome</keyword>
<gene>
    <name evidence="3" type="ORF">ASIM_LOCUS20011</name>
</gene>
<reference evidence="3 4" key="2">
    <citation type="submission" date="2018-11" db="EMBL/GenBank/DDBJ databases">
        <authorList>
            <consortium name="Pathogen Informatics"/>
        </authorList>
    </citation>
    <scope>NUCLEOTIDE SEQUENCE [LARGE SCALE GENOMIC DNA]</scope>
</reference>
<protein>
    <submittedName>
        <fullName evidence="5">CN hydrolase domain-containing protein</fullName>
    </submittedName>
</protein>
<accession>A0A0M3KI13</accession>
<dbReference type="InterPro" id="IPR044149">
    <property type="entry name" value="Nitrilases_CHs"/>
</dbReference>